<evidence type="ECO:0000256" key="1">
    <source>
        <dbReference type="SAM" id="MobiDB-lite"/>
    </source>
</evidence>
<accession>W6Y4J2</accession>
<keyword evidence="4" id="KW-1185">Reference proteome</keyword>
<name>W6Y4J2_COCC2</name>
<dbReference type="Proteomes" id="UP000053841">
    <property type="component" value="Unassembled WGS sequence"/>
</dbReference>
<proteinExistence type="predicted"/>
<dbReference type="InterPro" id="IPR001810">
    <property type="entry name" value="F-box_dom"/>
</dbReference>
<reference evidence="3 4" key="1">
    <citation type="journal article" date="2013" name="PLoS Genet.">
        <title>Comparative genome structure, secondary metabolite, and effector coding capacity across Cochliobolus pathogens.</title>
        <authorList>
            <person name="Condon B.J."/>
            <person name="Leng Y."/>
            <person name="Wu D."/>
            <person name="Bushley K.E."/>
            <person name="Ohm R.A."/>
            <person name="Otillar R."/>
            <person name="Martin J."/>
            <person name="Schackwitz W."/>
            <person name="Grimwood J."/>
            <person name="MohdZainudin N."/>
            <person name="Xue C."/>
            <person name="Wang R."/>
            <person name="Manning V.A."/>
            <person name="Dhillon B."/>
            <person name="Tu Z.J."/>
            <person name="Steffenson B.J."/>
            <person name="Salamov A."/>
            <person name="Sun H."/>
            <person name="Lowry S."/>
            <person name="LaButti K."/>
            <person name="Han J."/>
            <person name="Copeland A."/>
            <person name="Lindquist E."/>
            <person name="Barry K."/>
            <person name="Schmutz J."/>
            <person name="Baker S.E."/>
            <person name="Ciuffetti L.M."/>
            <person name="Grigoriev I.V."/>
            <person name="Zhong S."/>
            <person name="Turgeon B.G."/>
        </authorList>
    </citation>
    <scope>NUCLEOTIDE SEQUENCE [LARGE SCALE GENOMIC DNA]</scope>
    <source>
        <strain evidence="3 4">26-R-13</strain>
    </source>
</reference>
<evidence type="ECO:0000259" key="2">
    <source>
        <dbReference type="PROSITE" id="PS50181"/>
    </source>
</evidence>
<evidence type="ECO:0000313" key="4">
    <source>
        <dbReference type="Proteomes" id="UP000053841"/>
    </source>
</evidence>
<dbReference type="AlphaFoldDB" id="W6Y4J2"/>
<dbReference type="STRING" id="930089.W6Y4J2"/>
<sequence>MDKFQRGHHTHSTPASERTRSRAPTATGDKTIAKKRSSLGRAAGGFQSRLLASLRSRRKSDSNGLAPSSSSSPSSPFLDALFRLPEELHIYMLRELCVADLLALRRTSRVLNMLVMENAPALVRYWVKHRMGNLHLQLYPAPRPNAIDFPFLLTMRRRHIASLRLTRQLADHLVGEPVEPAVSPRQMQLWSSVYERMLPLVFGVGYFLDEHRRLLLDRDLGHIRPRSRIGYHVRTTPGIADQERKIVKNLDAPLRLQYFYMYCFIVQVLLRKTRPASSAEAVATFLRGWSHQPACYEDVAFFLILGGIGRVAKLLACPTYNERRRYLLSFRTHMSPHTSKCWRRHWKDAGVVSPALLDDIPCTQIGITQLDQIWAPLIAQMMGPGSRDCSEQEKRRYEELKLSGKFINEVMGYDILQGRAADGGELDDDHEP</sequence>
<dbReference type="KEGG" id="bze:COCCADRAFT_98372"/>
<dbReference type="eggNOG" id="ENOG502S9GA">
    <property type="taxonomic scope" value="Eukaryota"/>
</dbReference>
<dbReference type="PROSITE" id="PS50181">
    <property type="entry name" value="FBOX"/>
    <property type="match status" value="1"/>
</dbReference>
<protein>
    <recommendedName>
        <fullName evidence="2">F-box domain-containing protein</fullName>
    </recommendedName>
</protein>
<gene>
    <name evidence="3" type="ORF">COCCADRAFT_98372</name>
</gene>
<dbReference type="RefSeq" id="XP_007713140.1">
    <property type="nucleotide sequence ID" value="XM_007714950.1"/>
</dbReference>
<dbReference type="HOGENOM" id="CLU_052051_0_0_1"/>
<dbReference type="GeneID" id="19154559"/>
<evidence type="ECO:0000313" key="3">
    <source>
        <dbReference type="EMBL" id="EUC32570.1"/>
    </source>
</evidence>
<feature type="region of interest" description="Disordered" evidence="1">
    <location>
        <begin position="1"/>
        <end position="44"/>
    </location>
</feature>
<dbReference type="OrthoDB" id="5396937at2759"/>
<dbReference type="EMBL" id="KI964630">
    <property type="protein sequence ID" value="EUC32570.1"/>
    <property type="molecule type" value="Genomic_DNA"/>
</dbReference>
<organism evidence="3 4">
    <name type="scientific">Cochliobolus carbonum (strain 26-R-13)</name>
    <name type="common">Maize leaf spot fungus</name>
    <name type="synonym">Bipolaris zeicola</name>
    <dbReference type="NCBI Taxonomy" id="930089"/>
    <lineage>
        <taxon>Eukaryota</taxon>
        <taxon>Fungi</taxon>
        <taxon>Dikarya</taxon>
        <taxon>Ascomycota</taxon>
        <taxon>Pezizomycotina</taxon>
        <taxon>Dothideomycetes</taxon>
        <taxon>Pleosporomycetidae</taxon>
        <taxon>Pleosporales</taxon>
        <taxon>Pleosporineae</taxon>
        <taxon>Pleosporaceae</taxon>
        <taxon>Bipolaris</taxon>
    </lineage>
</organism>
<feature type="domain" description="F-box" evidence="2">
    <location>
        <begin position="78"/>
        <end position="129"/>
    </location>
</feature>
<feature type="compositionally biased region" description="Basic residues" evidence="1">
    <location>
        <begin position="1"/>
        <end position="11"/>
    </location>
</feature>